<protein>
    <recommendedName>
        <fullName evidence="2">Peptide N-acetyl-beta-D-glucosaminyl asparaginase amidase A N-terminal domain-containing protein</fullName>
    </recommendedName>
</protein>
<keyword evidence="1" id="KW-0472">Membrane</keyword>
<dbReference type="EMBL" id="PDNA01000089">
    <property type="protein sequence ID" value="PGH14859.1"/>
    <property type="molecule type" value="Genomic_DNA"/>
</dbReference>
<comment type="caution">
    <text evidence="3">The sequence shown here is derived from an EMBL/GenBank/DDBJ whole genome shotgun (WGS) entry which is preliminary data.</text>
</comment>
<keyword evidence="4" id="KW-1185">Reference proteome</keyword>
<evidence type="ECO:0000256" key="1">
    <source>
        <dbReference type="SAM" id="Phobius"/>
    </source>
</evidence>
<accession>A0A2B7Y115</accession>
<dbReference type="InterPro" id="IPR021102">
    <property type="entry name" value="PNGase_A"/>
</dbReference>
<sequence length="637" mass="70043">MGALPHAKVRTWQRSKSPSCWRIYRTLAIVVLFLGIGYLIGKPFNDAILSSLRKLQLSKPSRAGGVLDVFQVYKPLDRTADDGVGHGCDLERLLMEHEFGWSYGHPFVGRFEPPDCDFNTVTMNLTVTSKGRQFDRLALMFLGDIEVFRTSTAEPTSNGIIWTYMKDMSAYNSLWREPQKVIFDLGNLIDDTYTAPFYVILTATFSMKAEPPRVADAILPISARRAASDAPSAFSLPSDNAITAHVIPNTTIRAVVSLAACGQATEEFWYSNVLSSDIDTFTDTVGKLNGFSPFREVQLYIDDQLAGIDWPFPIIFTGGIAPGFWRPMVGIDAFDLREPEIDITPFLPLITDGRPHTFSINVVGLDDAEDGSATLSKSVGSYWVVTGKIFLYHDDSPAATVSIPGFHQGSPPLSTSKLDIKISHSREQDAGTGVNESLSYTVRVSRSLRVKSPQSSWLQFLTYSNAGHLTERGITQRNNQRTDFTALSPDKPRNGMTVDTFSRSGAYHIAVNSTYTKTDQGFSIRASLRRGLKFLARGGNTLSVFTLAPGVSVFEATQYGNASYTSVRGKGSFSSGDTTERFKEISRGEIYRKLVRAVNGSVMLSENGSLPVLFRVDGWDGVSGRDGVRAILGRGPE</sequence>
<organism evidence="3 4">
    <name type="scientific">Polytolypa hystricis (strain UAMH7299)</name>
    <dbReference type="NCBI Taxonomy" id="1447883"/>
    <lineage>
        <taxon>Eukaryota</taxon>
        <taxon>Fungi</taxon>
        <taxon>Dikarya</taxon>
        <taxon>Ascomycota</taxon>
        <taxon>Pezizomycotina</taxon>
        <taxon>Eurotiomycetes</taxon>
        <taxon>Eurotiomycetidae</taxon>
        <taxon>Onygenales</taxon>
        <taxon>Onygenales incertae sedis</taxon>
        <taxon>Polytolypa</taxon>
    </lineage>
</organism>
<dbReference type="InterPro" id="IPR056948">
    <property type="entry name" value="PNGaseA_N"/>
</dbReference>
<proteinExistence type="predicted"/>
<dbReference type="Pfam" id="PF12222">
    <property type="entry name" value="PNGaseA"/>
    <property type="match status" value="1"/>
</dbReference>
<dbReference type="AlphaFoldDB" id="A0A2B7Y115"/>
<dbReference type="PANTHER" id="PTHR31104">
    <property type="entry name" value="PEPTIDE-N4-(N-ACETYL-BETA-GLUCOSAMINYL)ASPARAGINE AMIDASE A PROTEIN"/>
    <property type="match status" value="1"/>
</dbReference>
<dbReference type="OrthoDB" id="1612078at2759"/>
<feature type="transmembrane region" description="Helical" evidence="1">
    <location>
        <begin position="21"/>
        <end position="41"/>
    </location>
</feature>
<name>A0A2B7Y115_POLH7</name>
<keyword evidence="1" id="KW-1133">Transmembrane helix</keyword>
<dbReference type="Pfam" id="PF25156">
    <property type="entry name" value="PNGase_A_C"/>
    <property type="match status" value="1"/>
</dbReference>
<keyword evidence="1" id="KW-0812">Transmembrane</keyword>
<evidence type="ECO:0000313" key="3">
    <source>
        <dbReference type="EMBL" id="PGH14859.1"/>
    </source>
</evidence>
<gene>
    <name evidence="3" type="ORF">AJ80_05785</name>
</gene>
<evidence type="ECO:0000259" key="2">
    <source>
        <dbReference type="Pfam" id="PF12222"/>
    </source>
</evidence>
<reference evidence="3 4" key="1">
    <citation type="submission" date="2017-10" db="EMBL/GenBank/DDBJ databases">
        <title>Comparative genomics in systemic dimorphic fungi from Ajellomycetaceae.</title>
        <authorList>
            <person name="Munoz J.F."/>
            <person name="Mcewen J.G."/>
            <person name="Clay O.K."/>
            <person name="Cuomo C.A."/>
        </authorList>
    </citation>
    <scope>NUCLEOTIDE SEQUENCE [LARGE SCALE GENOMIC DNA]</scope>
    <source>
        <strain evidence="3 4">UAMH7299</strain>
    </source>
</reference>
<feature type="domain" description="Peptide N-acetyl-beta-D-glucosaminyl asparaginase amidase A N-terminal" evidence="2">
    <location>
        <begin position="86"/>
        <end position="399"/>
    </location>
</feature>
<dbReference type="Proteomes" id="UP000224634">
    <property type="component" value="Unassembled WGS sequence"/>
</dbReference>
<evidence type="ECO:0000313" key="4">
    <source>
        <dbReference type="Proteomes" id="UP000224634"/>
    </source>
</evidence>